<dbReference type="Pfam" id="PF00668">
    <property type="entry name" value="Condensation"/>
    <property type="match status" value="1"/>
</dbReference>
<keyword evidence="3" id="KW-1185">Reference proteome</keyword>
<protein>
    <recommendedName>
        <fullName evidence="1">Condensation domain-containing protein</fullName>
    </recommendedName>
</protein>
<reference evidence="2" key="1">
    <citation type="submission" date="2022-11" db="EMBL/GenBank/DDBJ databases">
        <title>Genome Resource of Sclerotinia nivalis Strain SnTB1, a Plant Pathogen Isolated from American Ginseng.</title>
        <authorList>
            <person name="Fan S."/>
        </authorList>
    </citation>
    <scope>NUCLEOTIDE SEQUENCE</scope>
    <source>
        <strain evidence="2">SnTB1</strain>
    </source>
</reference>
<name>A0A9X0ALE0_9HELO</name>
<gene>
    <name evidence="2" type="ORF">OCU04_007219</name>
</gene>
<dbReference type="InterPro" id="IPR001242">
    <property type="entry name" value="Condensation_dom"/>
</dbReference>
<dbReference type="SUPFAM" id="SSF52777">
    <property type="entry name" value="CoA-dependent acyltransferases"/>
    <property type="match status" value="1"/>
</dbReference>
<evidence type="ECO:0000313" key="3">
    <source>
        <dbReference type="Proteomes" id="UP001152300"/>
    </source>
</evidence>
<dbReference type="InterPro" id="IPR023213">
    <property type="entry name" value="CAT-like_dom_sf"/>
</dbReference>
<dbReference type="Gene3D" id="3.30.559.10">
    <property type="entry name" value="Chloramphenicol acetyltransferase-like domain"/>
    <property type="match status" value="1"/>
</dbReference>
<feature type="domain" description="Condensation" evidence="1">
    <location>
        <begin position="6"/>
        <end position="85"/>
    </location>
</feature>
<dbReference type="Proteomes" id="UP001152300">
    <property type="component" value="Unassembled WGS sequence"/>
</dbReference>
<dbReference type="GO" id="GO:0003824">
    <property type="term" value="F:catalytic activity"/>
    <property type="evidence" value="ECO:0007669"/>
    <property type="project" value="InterPro"/>
</dbReference>
<dbReference type="AlphaFoldDB" id="A0A9X0ALE0"/>
<proteinExistence type="predicted"/>
<evidence type="ECO:0000259" key="1">
    <source>
        <dbReference type="Pfam" id="PF00668"/>
    </source>
</evidence>
<dbReference type="EMBL" id="JAPEIS010000007">
    <property type="protein sequence ID" value="KAJ8064915.1"/>
    <property type="molecule type" value="Genomic_DNA"/>
</dbReference>
<dbReference type="Gene3D" id="3.30.559.30">
    <property type="entry name" value="Nonribosomal peptide synthetase, condensation domain"/>
    <property type="match status" value="1"/>
</dbReference>
<comment type="caution">
    <text evidence="2">The sequence shown here is derived from an EMBL/GenBank/DDBJ whole genome shotgun (WGS) entry which is preliminary data.</text>
</comment>
<sequence length="112" mass="12949">MHDRTWDLNSWQAARMALLSISDNEHYFLVGGHHISWDGYSFTVLFVDLDAAYSRRPLPRLGLDSQYRTFASLKKEMYEASAMKAAIESYYRPMIDPHAKPIPLFSFAKSQT</sequence>
<dbReference type="OrthoDB" id="329835at2759"/>
<organism evidence="2 3">
    <name type="scientific">Sclerotinia nivalis</name>
    <dbReference type="NCBI Taxonomy" id="352851"/>
    <lineage>
        <taxon>Eukaryota</taxon>
        <taxon>Fungi</taxon>
        <taxon>Dikarya</taxon>
        <taxon>Ascomycota</taxon>
        <taxon>Pezizomycotina</taxon>
        <taxon>Leotiomycetes</taxon>
        <taxon>Helotiales</taxon>
        <taxon>Sclerotiniaceae</taxon>
        <taxon>Sclerotinia</taxon>
    </lineage>
</organism>
<accession>A0A9X0ALE0</accession>
<evidence type="ECO:0000313" key="2">
    <source>
        <dbReference type="EMBL" id="KAJ8064915.1"/>
    </source>
</evidence>